<evidence type="ECO:0000313" key="2">
    <source>
        <dbReference type="Proteomes" id="UP001058974"/>
    </source>
</evidence>
<gene>
    <name evidence="1" type="ORF">KIW84_035896</name>
</gene>
<evidence type="ECO:0000313" key="1">
    <source>
        <dbReference type="EMBL" id="KAI5431929.1"/>
    </source>
</evidence>
<organism evidence="1 2">
    <name type="scientific">Pisum sativum</name>
    <name type="common">Garden pea</name>
    <name type="synonym">Lathyrus oleraceus</name>
    <dbReference type="NCBI Taxonomy" id="3888"/>
    <lineage>
        <taxon>Eukaryota</taxon>
        <taxon>Viridiplantae</taxon>
        <taxon>Streptophyta</taxon>
        <taxon>Embryophyta</taxon>
        <taxon>Tracheophyta</taxon>
        <taxon>Spermatophyta</taxon>
        <taxon>Magnoliopsida</taxon>
        <taxon>eudicotyledons</taxon>
        <taxon>Gunneridae</taxon>
        <taxon>Pentapetalae</taxon>
        <taxon>rosids</taxon>
        <taxon>fabids</taxon>
        <taxon>Fabales</taxon>
        <taxon>Fabaceae</taxon>
        <taxon>Papilionoideae</taxon>
        <taxon>50 kb inversion clade</taxon>
        <taxon>NPAAA clade</taxon>
        <taxon>Hologalegina</taxon>
        <taxon>IRL clade</taxon>
        <taxon>Fabeae</taxon>
        <taxon>Lathyrus</taxon>
    </lineage>
</organism>
<comment type="caution">
    <text evidence="1">The sequence shown here is derived from an EMBL/GenBank/DDBJ whole genome shotgun (WGS) entry which is preliminary data.</text>
</comment>
<dbReference type="Proteomes" id="UP001058974">
    <property type="component" value="Chromosome 3"/>
</dbReference>
<name>A0A9D4Y510_PEA</name>
<protein>
    <submittedName>
        <fullName evidence="1">Uncharacterized protein</fullName>
    </submittedName>
</protein>
<sequence length="99" mass="11452">MIASSGHHLGSRTPSVLSFPVNGRYIERHCVPRKARVRNAQASPAQQQVLDKRVACSYTWDMLEANQRAFMFMHDYMNQLLLQIREPHVDHSLGTRDEF</sequence>
<dbReference type="AlphaFoldDB" id="A0A9D4Y510"/>
<reference evidence="1 2" key="1">
    <citation type="journal article" date="2022" name="Nat. Genet.">
        <title>Improved pea reference genome and pan-genome highlight genomic features and evolutionary characteristics.</title>
        <authorList>
            <person name="Yang T."/>
            <person name="Liu R."/>
            <person name="Luo Y."/>
            <person name="Hu S."/>
            <person name="Wang D."/>
            <person name="Wang C."/>
            <person name="Pandey M.K."/>
            <person name="Ge S."/>
            <person name="Xu Q."/>
            <person name="Li N."/>
            <person name="Li G."/>
            <person name="Huang Y."/>
            <person name="Saxena R.K."/>
            <person name="Ji Y."/>
            <person name="Li M."/>
            <person name="Yan X."/>
            <person name="He Y."/>
            <person name="Liu Y."/>
            <person name="Wang X."/>
            <person name="Xiang C."/>
            <person name="Varshney R.K."/>
            <person name="Ding H."/>
            <person name="Gao S."/>
            <person name="Zong X."/>
        </authorList>
    </citation>
    <scope>NUCLEOTIDE SEQUENCE [LARGE SCALE GENOMIC DNA]</scope>
    <source>
        <strain evidence="1 2">cv. Zhongwan 6</strain>
    </source>
</reference>
<dbReference type="Gramene" id="Psat03G0589600-T1">
    <property type="protein sequence ID" value="KAI5431929.1"/>
    <property type="gene ID" value="KIW84_035896"/>
</dbReference>
<keyword evidence="2" id="KW-1185">Reference proteome</keyword>
<accession>A0A9D4Y510</accession>
<dbReference type="EMBL" id="JAMSHJ010000003">
    <property type="protein sequence ID" value="KAI5431929.1"/>
    <property type="molecule type" value="Genomic_DNA"/>
</dbReference>
<proteinExistence type="predicted"/>